<accession>A0A835BRC4</accession>
<evidence type="ECO:0000313" key="1">
    <source>
        <dbReference type="EMBL" id="KAF8704962.1"/>
    </source>
</evidence>
<sequence length="204" mass="21549">MASGTTDPTMKIFINAEREVLFAVANQEALDFLYALLVFPDTAVSPDDATEHGCIDDLVDTSDEVRYLDGRPPSPVPVTVLQEEQKPRQARRFFLCWRRRGNGCDSYIAARSGLRCPSCGGKMDAEAPPGAPGAGGSGDAAAATAALAAGAMVLMDDLSLGPTLALLIVGHATLEEATVRLGRKEVRSSCLFSCLHGCTSYLGI</sequence>
<dbReference type="Proteomes" id="UP000636709">
    <property type="component" value="Unassembled WGS sequence"/>
</dbReference>
<proteinExistence type="predicted"/>
<keyword evidence="2" id="KW-1185">Reference proteome</keyword>
<dbReference type="EMBL" id="JACEFO010001770">
    <property type="protein sequence ID" value="KAF8704962.1"/>
    <property type="molecule type" value="Genomic_DNA"/>
</dbReference>
<gene>
    <name evidence="1" type="ORF">HU200_031207</name>
</gene>
<organism evidence="1 2">
    <name type="scientific">Digitaria exilis</name>
    <dbReference type="NCBI Taxonomy" id="1010633"/>
    <lineage>
        <taxon>Eukaryota</taxon>
        <taxon>Viridiplantae</taxon>
        <taxon>Streptophyta</taxon>
        <taxon>Embryophyta</taxon>
        <taxon>Tracheophyta</taxon>
        <taxon>Spermatophyta</taxon>
        <taxon>Magnoliopsida</taxon>
        <taxon>Liliopsida</taxon>
        <taxon>Poales</taxon>
        <taxon>Poaceae</taxon>
        <taxon>PACMAD clade</taxon>
        <taxon>Panicoideae</taxon>
        <taxon>Panicodae</taxon>
        <taxon>Paniceae</taxon>
        <taxon>Anthephorinae</taxon>
        <taxon>Digitaria</taxon>
    </lineage>
</organism>
<dbReference type="OrthoDB" id="718993at2759"/>
<dbReference type="AlphaFoldDB" id="A0A835BRC4"/>
<name>A0A835BRC4_9POAL</name>
<protein>
    <submittedName>
        <fullName evidence="1">Uncharacterized protein</fullName>
    </submittedName>
</protein>
<comment type="caution">
    <text evidence="1">The sequence shown here is derived from an EMBL/GenBank/DDBJ whole genome shotgun (WGS) entry which is preliminary data.</text>
</comment>
<evidence type="ECO:0000313" key="2">
    <source>
        <dbReference type="Proteomes" id="UP000636709"/>
    </source>
</evidence>
<reference evidence="1" key="1">
    <citation type="submission" date="2020-07" db="EMBL/GenBank/DDBJ databases">
        <title>Genome sequence and genetic diversity analysis of an under-domesticated orphan crop, white fonio (Digitaria exilis).</title>
        <authorList>
            <person name="Bennetzen J.L."/>
            <person name="Chen S."/>
            <person name="Ma X."/>
            <person name="Wang X."/>
            <person name="Yssel A.E.J."/>
            <person name="Chaluvadi S.R."/>
            <person name="Johnson M."/>
            <person name="Gangashetty P."/>
            <person name="Hamidou F."/>
            <person name="Sanogo M.D."/>
            <person name="Zwaenepoel A."/>
            <person name="Wallace J."/>
            <person name="Van De Peer Y."/>
            <person name="Van Deynze A."/>
        </authorList>
    </citation>
    <scope>NUCLEOTIDE SEQUENCE</scope>
    <source>
        <tissue evidence="1">Leaves</tissue>
    </source>
</reference>